<dbReference type="Gene3D" id="1.20.120.1620">
    <property type="match status" value="1"/>
</dbReference>
<evidence type="ECO:0008006" key="3">
    <source>
        <dbReference type="Google" id="ProtNLM"/>
    </source>
</evidence>
<gene>
    <name evidence="1" type="ORF">KYC_08455</name>
</gene>
<dbReference type="Pfam" id="PF16695">
    <property type="entry name" value="Tai4"/>
    <property type="match status" value="1"/>
</dbReference>
<dbReference type="eggNOG" id="ENOG5032I45">
    <property type="taxonomic scope" value="Bacteria"/>
</dbReference>
<dbReference type="PATRIC" id="fig|477184.5.peg.1674"/>
<organism evidence="1 2">
    <name type="scientific">Achromobacter arsenitoxydans SY8</name>
    <dbReference type="NCBI Taxonomy" id="477184"/>
    <lineage>
        <taxon>Bacteria</taxon>
        <taxon>Pseudomonadati</taxon>
        <taxon>Pseudomonadota</taxon>
        <taxon>Betaproteobacteria</taxon>
        <taxon>Burkholderiales</taxon>
        <taxon>Alcaligenaceae</taxon>
        <taxon>Achromobacter</taxon>
    </lineage>
</organism>
<sequence length="154" mass="17369">MGRPSFVQGTLFLSIAIASVAPWGYAQRAESTPPEAYKRTYAQNYKDMVLATCLTNAYQSSLDAGKDIGSSVSALRDWTYYDLEQHPAAVQSLIKRYLARNYFNPLAEAEIKDVRFDFLKCLDLYHGEELDSLAKALVFDPDQTSQRANAKRKE</sequence>
<keyword evidence="2" id="KW-1185">Reference proteome</keyword>
<evidence type="ECO:0000313" key="2">
    <source>
        <dbReference type="Proteomes" id="UP000003113"/>
    </source>
</evidence>
<dbReference type="OrthoDB" id="6563623at2"/>
<dbReference type="InterPro" id="IPR032032">
    <property type="entry name" value="Tai4"/>
</dbReference>
<name>H0F4J9_9BURK</name>
<dbReference type="EMBL" id="AGUF01000035">
    <property type="protein sequence ID" value="EHK66816.1"/>
    <property type="molecule type" value="Genomic_DNA"/>
</dbReference>
<dbReference type="Proteomes" id="UP000003113">
    <property type="component" value="Unassembled WGS sequence"/>
</dbReference>
<protein>
    <recommendedName>
        <fullName evidence="3">Type VI secretion system (T6SS) amidase immunity protein Tai4</fullName>
    </recommendedName>
</protein>
<proteinExistence type="predicted"/>
<evidence type="ECO:0000313" key="1">
    <source>
        <dbReference type="EMBL" id="EHK66816.1"/>
    </source>
</evidence>
<accession>H0F4J9</accession>
<dbReference type="InterPro" id="IPR038314">
    <property type="entry name" value="T6SS_sf"/>
</dbReference>
<reference evidence="1 2" key="1">
    <citation type="journal article" date="2012" name="J. Bacteriol.">
        <title>Genome sequence of the highly efficient arsenite-oxidizing bacterium Achromobacter arsenitoxydans SY8.</title>
        <authorList>
            <person name="Li X."/>
            <person name="Hu Y."/>
            <person name="Gong J."/>
            <person name="Lin Y."/>
            <person name="Johnstone L."/>
            <person name="Rensing C."/>
            <person name="Wang G."/>
        </authorList>
    </citation>
    <scope>NUCLEOTIDE SEQUENCE [LARGE SCALE GENOMIC DNA]</scope>
    <source>
        <strain evidence="1 2">SY8</strain>
    </source>
</reference>
<comment type="caution">
    <text evidence="1">The sequence shown here is derived from an EMBL/GenBank/DDBJ whole genome shotgun (WGS) entry which is preliminary data.</text>
</comment>
<dbReference type="AlphaFoldDB" id="H0F4J9"/>